<dbReference type="InterPro" id="IPR045877">
    <property type="entry name" value="ZFP36-like"/>
</dbReference>
<dbReference type="Proteomes" id="UP000481153">
    <property type="component" value="Unassembled WGS sequence"/>
</dbReference>
<keyword evidence="4 5" id="KW-0862">Zinc</keyword>
<proteinExistence type="predicted"/>
<dbReference type="PANTHER" id="PTHR12547">
    <property type="entry name" value="CCCH ZINC FINGER/TIS11-RELATED"/>
    <property type="match status" value="1"/>
</dbReference>
<feature type="region of interest" description="Disordered" evidence="6">
    <location>
        <begin position="1893"/>
        <end position="1912"/>
    </location>
</feature>
<dbReference type="VEuPathDB" id="FungiDB:AeMF1_013052"/>
<feature type="domain" description="C3H1-type" evidence="7">
    <location>
        <begin position="2517"/>
        <end position="2545"/>
    </location>
</feature>
<feature type="compositionally biased region" description="Basic and acidic residues" evidence="6">
    <location>
        <begin position="2470"/>
        <end position="2491"/>
    </location>
</feature>
<dbReference type="InterPro" id="IPR036855">
    <property type="entry name" value="Znf_CCCH_sf"/>
</dbReference>
<evidence type="ECO:0000256" key="4">
    <source>
        <dbReference type="ARBA" id="ARBA00022833"/>
    </source>
</evidence>
<dbReference type="Pfam" id="PF00642">
    <property type="entry name" value="zf-CCCH"/>
    <property type="match status" value="1"/>
</dbReference>
<evidence type="ECO:0000313" key="8">
    <source>
        <dbReference type="EMBL" id="KAF0729552.1"/>
    </source>
</evidence>
<evidence type="ECO:0000259" key="7">
    <source>
        <dbReference type="PROSITE" id="PS50103"/>
    </source>
</evidence>
<evidence type="ECO:0000256" key="2">
    <source>
        <dbReference type="ARBA" id="ARBA00022737"/>
    </source>
</evidence>
<feature type="compositionally biased region" description="Acidic residues" evidence="6">
    <location>
        <begin position="2099"/>
        <end position="2118"/>
    </location>
</feature>
<feature type="compositionally biased region" description="Basic and acidic residues" evidence="6">
    <location>
        <begin position="2139"/>
        <end position="2164"/>
    </location>
</feature>
<gene>
    <name evidence="8" type="ORF">Ae201684_012820</name>
</gene>
<keyword evidence="2" id="KW-0677">Repeat</keyword>
<feature type="compositionally biased region" description="Low complexity" evidence="6">
    <location>
        <begin position="1425"/>
        <end position="1436"/>
    </location>
</feature>
<feature type="zinc finger region" description="C3H1-type" evidence="5">
    <location>
        <begin position="2424"/>
        <end position="2452"/>
    </location>
</feature>
<evidence type="ECO:0000256" key="3">
    <source>
        <dbReference type="ARBA" id="ARBA00022771"/>
    </source>
</evidence>
<feature type="compositionally biased region" description="Basic and acidic residues" evidence="6">
    <location>
        <begin position="1493"/>
        <end position="1510"/>
    </location>
</feature>
<protein>
    <recommendedName>
        <fullName evidence="7">C3H1-type domain-containing protein</fullName>
    </recommendedName>
</protein>
<evidence type="ECO:0000256" key="5">
    <source>
        <dbReference type="PROSITE-ProRule" id="PRU00723"/>
    </source>
</evidence>
<evidence type="ECO:0000313" key="9">
    <source>
        <dbReference type="Proteomes" id="UP000481153"/>
    </source>
</evidence>
<keyword evidence="9" id="KW-1185">Reference proteome</keyword>
<feature type="region of interest" description="Disordered" evidence="6">
    <location>
        <begin position="2458"/>
        <end position="2491"/>
    </location>
</feature>
<name>A0A6G0WQ49_9STRA</name>
<dbReference type="GO" id="GO:0008270">
    <property type="term" value="F:zinc ion binding"/>
    <property type="evidence" value="ECO:0007669"/>
    <property type="project" value="UniProtKB-KW"/>
</dbReference>
<feature type="region of interest" description="Disordered" evidence="6">
    <location>
        <begin position="2047"/>
        <end position="2118"/>
    </location>
</feature>
<feature type="compositionally biased region" description="Basic and acidic residues" evidence="6">
    <location>
        <begin position="2068"/>
        <end position="2078"/>
    </location>
</feature>
<feature type="region of interest" description="Disordered" evidence="6">
    <location>
        <begin position="2139"/>
        <end position="2206"/>
    </location>
</feature>
<reference evidence="8 9" key="1">
    <citation type="submission" date="2019-07" db="EMBL/GenBank/DDBJ databases">
        <title>Genomics analysis of Aphanomyces spp. identifies a new class of oomycete effector associated with host adaptation.</title>
        <authorList>
            <person name="Gaulin E."/>
        </authorList>
    </citation>
    <scope>NUCLEOTIDE SEQUENCE [LARGE SCALE GENOMIC DNA]</scope>
    <source>
        <strain evidence="8 9">ATCC 201684</strain>
    </source>
</reference>
<feature type="compositionally biased region" description="Basic and acidic residues" evidence="6">
    <location>
        <begin position="2173"/>
        <end position="2185"/>
    </location>
</feature>
<comment type="caution">
    <text evidence="8">The sequence shown here is derived from an EMBL/GenBank/DDBJ whole genome shotgun (WGS) entry which is preliminary data.</text>
</comment>
<keyword evidence="1 5" id="KW-0479">Metal-binding</keyword>
<dbReference type="EMBL" id="VJMJ01000163">
    <property type="protein sequence ID" value="KAF0729552.1"/>
    <property type="molecule type" value="Genomic_DNA"/>
</dbReference>
<dbReference type="SUPFAM" id="SSF90229">
    <property type="entry name" value="CCCH zinc finger"/>
    <property type="match status" value="2"/>
</dbReference>
<evidence type="ECO:0000256" key="6">
    <source>
        <dbReference type="SAM" id="MobiDB-lite"/>
    </source>
</evidence>
<dbReference type="PROSITE" id="PS50103">
    <property type="entry name" value="ZF_C3H1"/>
    <property type="match status" value="2"/>
</dbReference>
<accession>A0A6G0WQ49</accession>
<dbReference type="Gene3D" id="4.10.1000.10">
    <property type="entry name" value="Zinc finger, CCCH-type"/>
    <property type="match status" value="2"/>
</dbReference>
<evidence type="ECO:0000256" key="1">
    <source>
        <dbReference type="ARBA" id="ARBA00022723"/>
    </source>
</evidence>
<sequence length="2552" mass="284996">MDAAKIADAYEDDVSSTTESVVTHIHATGRVDLIQLLQLAQEKPIAWLDDVVCAIESCGNVSRTVVDGVEGWVLAAECNKSSKIARIPQMGVFLAFIIPKKEGISSRHHMTAYVDTHASKNQAFQMWCQENGEENLVAALEQQLKSMNLLLKSSSPETYHWRNQDNTSQWIEGLGAIVPFEDELLGYLAQDPVRLSAAHSRDSFSSLLKDFRLSLPSLSPFRHWWISSLEPPVSVILRQLGRRGLLELPCDSQSLQWNVMALIEQAFKVQSSEQSPKQVWTLETFKMLQEIASDAFSTQTIKYTASDCKFPVAGFETNYANILPATVAISTQGFLNENFDKICQNVKLIHARGAKSPSDVNFPEGKINCIRNESIPQVEEKNAANPRNKRMTNMSLDIPSEHERLEVLVENAEAIVAIILDRFGIFPVPKMTKWITKLIREQGLEISPDAFLDLVVVAVGPFASVTLTQPLMFVKQREIKAIHRFVANSFVKEWTDRYIRNEERKAKNARLKLCNDFPKEDAIKTITSINTTPQKTLDAEVEHDSAETENVAHNFNQMGHQDPKATTIQVAESWENLWTAGDVITQEAVDKFTASSLEYTLCPDGIFMLSTKNSNNSAKLGKDDNSPRTFLDRKTLNSPRNRTYTAGSNDTKFMPPLKSIVDICVAIVATFVDEYGFFELVELEKCIEPLKTKQFLPSLDTIVGLVAAEVTPFAKLLTKESKKSHGFLKQAEINPVYYYQVSDPAAKEYTVECILTINKKLAKVRFPLREDCGEENTCAITRSLNIIQQSGDYTILDDDIQNPQRILETLKTEKVVDPDEFLPIVRKCVAVVVLVLDRFGYFPVLGMLKWIEPSIAKQNSDITLQAFLNVVVIAVKPFARLSSDVPQVLVCQRELGRLQHPNVKPAAHAWATKYIQTFEKWIDHLRSNLRSACEEENVEKITEMLSKIVHSPCCRALEMETAAARKILKAHKENHLSVNQVSVLSDRDLFTEIMSPREIKQKSDDSTTMPLADAIEAVVDEITAITLDWLSNHLFCHVADIARHIRTKSVEGIPTEVIPALVIDRMKLDRRLKYGLDAQGYPVFELAGLISNPAPVKSFIELETTVQCSNDKSSNNGSLHSKPDDSLESAIQSTVEKFAAMANHKQWVVIYVDEIESELSYVPLKYMSKQDYVARIVDRMKHDKRFKYATDSKERAFFELVTAETTVVPPSTRERTKKSSTMKCSVLEAPYSPRSEISEIVSEGSGMNSSPEKKTSLKALEDSQGGATMAAYFQRLMKGEAMIEDAIQVFQEEAMKALEMKSHVFLDDVFNSIEIRLPRGITKDAFIGKLKDGLHYTLEVDRTSYGQPSIVRVSAKHRLPLQRRTASIVAPRFGGAKSCPAFNYANQKFGRKHEDASSDDDDEVKSIEDSVSSGESDQSSDDEYSSQSSNGSGESDQSSDDEYSSQSSIDSGESDQSSDNELGVYLIADDFPRDFLAIQNKIVKYHKIPAAHGDSHRSKRNTAEEYRGSNDTDPCSDEVHEIHGDSSPTDECTTQAKVDSTKNTSDAIKVESISPISEISMDGFARSVADDAKQDSTLNDAAEPTEVSMPTLTEGPLEPALDAFECAVEEAKDKFTKIALKWLENNAIFRVECIESGIVDCPVDGISRAEFVACIINRMKQDQRLEFVVSSNGSQAFLLSSRFEQREENISQNALDIALQEAVTKFTGIALKWLKTDPYYHVADIKGQTKSSPVQGLSKDDFVARIVDKMKQDKRLTFAIDPKGRQIFKLSNDAPRCSIDLEIAMQGSVAKFTAFALKHLAKQEFFYVANLEGQIKSSPVIGISRDDFVARVVDRMKQGGRLKFDTDFKGRQVFVLARTESVNLQGNTHKSTLETSTTDFPVVEVPTTHHEDASALLADDTATNSDADKKSSKKAKWPFKQNVFTALELSEMHALEILVNKTDEVIVDEPAKIQDSRSSSNMTTYFQSVMQEQSMIEDAIRAFEAEAMKALETKDYVCLDDIFKSTEICLPTGMTRDAFLDKLEDSLHNTLQVDWTCYGQPGIVRAAEKDDHGEPLNQTTTLPSTLRVDGELNEHEDAPSDDDDANSSASSINSGESDQSSDDAFDCEVYPTEDDLPEDFLGIHDKMLLNDNVIVAQDESKRSQDDNEDYGASKDIDLPGHELYENDIGNSPHTDESIGQEKVDGQDDSNMTQDKQSELAMSPHNSQSFVQAEHFEQRAGTKCQNAVDIALKEAVAMFTSSALKWLATDPRYHVADIEGRTKISPVQGVSKDDFVDLIVDTMKQDKRLTFAIDPKGRPVFMLSAVQDTVDKLTAYALKHLVKHDAFHVANIEGQIKASPVTGISRDSFVARVVDRMKQDSRLQFDTDLKGRHVFILARAESTACEPRSVNETPPGKEEESSMLGQASQKPTKHVDDSPQELHLLHKTAICTRWRMKGVCSFGDRCYFAHGEEELRPTPWKTRSYGNGNDTKVHPKDTAKASTERSQVEDKTKTFGASVARTNTGTPSEAPRQKLHPLYKTMLCTRWRNSGGCFHGDRCHFAHGEAELRPKQS</sequence>
<feature type="region of interest" description="Disordered" evidence="6">
    <location>
        <begin position="1491"/>
        <end position="1533"/>
    </location>
</feature>
<dbReference type="GO" id="GO:0051252">
    <property type="term" value="P:regulation of RNA metabolic process"/>
    <property type="evidence" value="ECO:0007669"/>
    <property type="project" value="UniProtKB-ARBA"/>
</dbReference>
<organism evidence="8 9">
    <name type="scientific">Aphanomyces euteiches</name>
    <dbReference type="NCBI Taxonomy" id="100861"/>
    <lineage>
        <taxon>Eukaryota</taxon>
        <taxon>Sar</taxon>
        <taxon>Stramenopiles</taxon>
        <taxon>Oomycota</taxon>
        <taxon>Saprolegniomycetes</taxon>
        <taxon>Saprolegniales</taxon>
        <taxon>Verrucalvaceae</taxon>
        <taxon>Aphanomyces</taxon>
    </lineage>
</organism>
<feature type="region of interest" description="Disordered" evidence="6">
    <location>
        <begin position="1390"/>
        <end position="1458"/>
    </location>
</feature>
<dbReference type="SMART" id="SM00356">
    <property type="entry name" value="ZnF_C3H1"/>
    <property type="match status" value="2"/>
</dbReference>
<dbReference type="GO" id="GO:0010468">
    <property type="term" value="P:regulation of gene expression"/>
    <property type="evidence" value="ECO:0007669"/>
    <property type="project" value="UniProtKB-ARBA"/>
</dbReference>
<feature type="compositionally biased region" description="Low complexity" evidence="6">
    <location>
        <begin position="1894"/>
        <end position="1905"/>
    </location>
</feature>
<dbReference type="InterPro" id="IPR000571">
    <property type="entry name" value="Znf_CCCH"/>
</dbReference>
<keyword evidence="3 5" id="KW-0863">Zinc-finger</keyword>
<feature type="zinc finger region" description="C3H1-type" evidence="5">
    <location>
        <begin position="2517"/>
        <end position="2545"/>
    </location>
</feature>
<dbReference type="GO" id="GO:0003729">
    <property type="term" value="F:mRNA binding"/>
    <property type="evidence" value="ECO:0007669"/>
    <property type="project" value="InterPro"/>
</dbReference>
<dbReference type="FunFam" id="4.10.1000.10:FF:000003">
    <property type="entry name" value="Zinc finger CCCH domain-containing protein"/>
    <property type="match status" value="1"/>
</dbReference>
<feature type="region of interest" description="Disordered" evidence="6">
    <location>
        <begin position="2385"/>
        <end position="2417"/>
    </location>
</feature>
<feature type="domain" description="C3H1-type" evidence="7">
    <location>
        <begin position="2424"/>
        <end position="2452"/>
    </location>
</feature>
<feature type="compositionally biased region" description="Low complexity" evidence="6">
    <location>
        <begin position="2086"/>
        <end position="2098"/>
    </location>
</feature>